<dbReference type="GO" id="GO:0016020">
    <property type="term" value="C:membrane"/>
    <property type="evidence" value="ECO:0000318"/>
    <property type="project" value="GO_Central"/>
</dbReference>
<accession>A0A8R1YHG6</accession>
<evidence type="ECO:0000313" key="1">
    <source>
        <dbReference type="EnsemblMetazoa" id="PPA18299.1"/>
    </source>
</evidence>
<evidence type="ECO:0000313" key="2">
    <source>
        <dbReference type="Proteomes" id="UP000005239"/>
    </source>
</evidence>
<sequence>MIRKPISSDDLPKSAVHSVLMPGEERIRGNVFFPEPITGMPCGKVHTVYDVFRRGKEQSEDGPAVGEIRNGIFHWTKYSEVICTSNRLGAGLLSLGKQTKRVGVAGINSLRYTLAVHSLVNFSITSVPLYHNSKMEDLCYIIGSCQLEIVYCDTAERAQAFVEKKASGEIPVLSSIILLHGLKDDVVGAGEACIEIWEFDEVLARGVLYPREDRPPTPDDVYVICHTSGTTGRPKGVQTTHRNLLAAVGGLYWQWCCAPNNISFDSSEVYFSFLSLAHIYEHLMQNFIAYCGGHVGIYSGDTTRLLPDIQLLRPTVIALVPRLLNKFYESVHARMATQSFIVQLLFGLAKWWKLRMLASGEMRYDTIWDRIVFSKISAMLGGRIRLLTTGGAPVSAEVKNFSRIAYGAPLFEGYGQTECGAAGTLNIPSDMTPLHVGGPAPWAQIKLIDAPELGYYAKDDKGEVCFRGAAVMSGYLGDASLTAKTVDDQGWLHTGDIGQWLPNGSLAIIDRKNAFFKLAQGDFVAPELIENVYGQSALIFVAGRTTRSFLVAVIVINVAALRTALSNADQKLHHLITLPDSDLLEARETRDFVLGELNTLAKGKGLTPIELARAVHLTTEEFTAEGGFLTSTLKIRRHILTKHYEDVIGRLYGEVQSA</sequence>
<proteinExistence type="predicted"/>
<dbReference type="InterPro" id="IPR000873">
    <property type="entry name" value="AMP-dep_synth/lig_dom"/>
</dbReference>
<dbReference type="InterPro" id="IPR042099">
    <property type="entry name" value="ANL_N_sf"/>
</dbReference>
<dbReference type="AlphaFoldDB" id="A0A454XWV4"/>
<dbReference type="SUPFAM" id="SSF56801">
    <property type="entry name" value="Acetyl-CoA synthetase-like"/>
    <property type="match status" value="1"/>
</dbReference>
<dbReference type="PANTHER" id="PTHR43272:SF89">
    <property type="entry name" value="LONG-CHAIN-FATTY-ACID--COA LIGASE"/>
    <property type="match status" value="1"/>
</dbReference>
<dbReference type="OrthoDB" id="1700726at2759"/>
<accession>A0A454XWV4</accession>
<organism evidence="1 2">
    <name type="scientific">Pristionchus pacificus</name>
    <name type="common">Parasitic nematode worm</name>
    <dbReference type="NCBI Taxonomy" id="54126"/>
    <lineage>
        <taxon>Eukaryota</taxon>
        <taxon>Metazoa</taxon>
        <taxon>Ecdysozoa</taxon>
        <taxon>Nematoda</taxon>
        <taxon>Chromadorea</taxon>
        <taxon>Rhabditida</taxon>
        <taxon>Rhabditina</taxon>
        <taxon>Diplogasteromorpha</taxon>
        <taxon>Diplogasteroidea</taxon>
        <taxon>Neodiplogasteridae</taxon>
        <taxon>Pristionchus</taxon>
    </lineage>
</organism>
<protein>
    <submittedName>
        <fullName evidence="1">Acs-3</fullName>
    </submittedName>
</protein>
<dbReference type="PANTHER" id="PTHR43272">
    <property type="entry name" value="LONG-CHAIN-FATTY-ACID--COA LIGASE"/>
    <property type="match status" value="1"/>
</dbReference>
<name>A0A454XWV4_PRIPA</name>
<dbReference type="Gene3D" id="3.40.50.12780">
    <property type="entry name" value="N-terminal domain of ligase-like"/>
    <property type="match status" value="1"/>
</dbReference>
<gene>
    <name evidence="1" type="primary">WBGene00107853</name>
</gene>
<reference evidence="2" key="1">
    <citation type="journal article" date="2008" name="Nat. Genet.">
        <title>The Pristionchus pacificus genome provides a unique perspective on nematode lifestyle and parasitism.</title>
        <authorList>
            <person name="Dieterich C."/>
            <person name="Clifton S.W."/>
            <person name="Schuster L.N."/>
            <person name="Chinwalla A."/>
            <person name="Delehaunty K."/>
            <person name="Dinkelacker I."/>
            <person name="Fulton L."/>
            <person name="Fulton R."/>
            <person name="Godfrey J."/>
            <person name="Minx P."/>
            <person name="Mitreva M."/>
            <person name="Roeseler W."/>
            <person name="Tian H."/>
            <person name="Witte H."/>
            <person name="Yang S.P."/>
            <person name="Wilson R.K."/>
            <person name="Sommer R.J."/>
        </authorList>
    </citation>
    <scope>NUCLEOTIDE SEQUENCE [LARGE SCALE GENOMIC DNA]</scope>
    <source>
        <strain evidence="2">PS312</strain>
    </source>
</reference>
<dbReference type="InterPro" id="IPR020845">
    <property type="entry name" value="AMP-binding_CS"/>
</dbReference>
<dbReference type="EnsemblMetazoa" id="PPA18299.1">
    <property type="protein sequence ID" value="PPA18299.1"/>
    <property type="gene ID" value="WBGene00107853"/>
</dbReference>
<dbReference type="Pfam" id="PF00501">
    <property type="entry name" value="AMP-binding"/>
    <property type="match status" value="1"/>
</dbReference>
<dbReference type="GO" id="GO:0004467">
    <property type="term" value="F:long-chain fatty acid-CoA ligase activity"/>
    <property type="evidence" value="ECO:0000318"/>
    <property type="project" value="GO_Central"/>
</dbReference>
<dbReference type="Proteomes" id="UP000005239">
    <property type="component" value="Unassembled WGS sequence"/>
</dbReference>
<dbReference type="PROSITE" id="PS00455">
    <property type="entry name" value="AMP_BINDING"/>
    <property type="match status" value="1"/>
</dbReference>
<dbReference type="OMA" id="FDHNDVY"/>
<reference evidence="1" key="2">
    <citation type="submission" date="2022-06" db="UniProtKB">
        <authorList>
            <consortium name="EnsemblMetazoa"/>
        </authorList>
    </citation>
    <scope>IDENTIFICATION</scope>
    <source>
        <strain evidence="1">PS312</strain>
    </source>
</reference>
<keyword evidence="2" id="KW-1185">Reference proteome</keyword>
<dbReference type="GO" id="GO:0005783">
    <property type="term" value="C:endoplasmic reticulum"/>
    <property type="evidence" value="ECO:0000318"/>
    <property type="project" value="GO_Central"/>
</dbReference>